<proteinExistence type="predicted"/>
<evidence type="ECO:0000313" key="1">
    <source>
        <dbReference type="EMBL" id="KAK4826168.1"/>
    </source>
</evidence>
<comment type="caution">
    <text evidence="1">The sequence shown here is derived from an EMBL/GenBank/DDBJ whole genome shotgun (WGS) entry which is preliminary data.</text>
</comment>
<dbReference type="Proteomes" id="UP001333110">
    <property type="component" value="Unassembled WGS sequence"/>
</dbReference>
<reference evidence="1 2" key="1">
    <citation type="journal article" date="2023" name="J. Hered.">
        <title>Chromosome-level genome of the wood stork (Mycteria americana) provides insight into avian chromosome evolution.</title>
        <authorList>
            <person name="Flamio R. Jr."/>
            <person name="Ramstad K.M."/>
        </authorList>
    </citation>
    <scope>NUCLEOTIDE SEQUENCE [LARGE SCALE GENOMIC DNA]</scope>
    <source>
        <strain evidence="1">JAX WOST 10</strain>
    </source>
</reference>
<dbReference type="EMBL" id="JAUNZN010000002">
    <property type="protein sequence ID" value="KAK4826168.1"/>
    <property type="molecule type" value="Genomic_DNA"/>
</dbReference>
<protein>
    <submittedName>
        <fullName evidence="1">Uncharacterized protein</fullName>
    </submittedName>
</protein>
<evidence type="ECO:0000313" key="2">
    <source>
        <dbReference type="Proteomes" id="UP001333110"/>
    </source>
</evidence>
<sequence length="272" mass="31902">MQGSWTWNEMLRNVDWRSSRDSPVGVLVDKLNMSQHCATAATKANRILGCISRDMTSRDGDVIIPLYSVLFKKDTDRLERVQRRAVKMIKGLENLPYEERLKELKRRLSGDIITITVFQYLTDGYKENRGSLFMRSHMEKTRGNGYKLHWETFHLNIRTTFFYSKNNHSLEQPPQERVESPLLKVFKIGNDMENGGRVQETRLRDLEKLWRKRVVPEREQLAEETIYSALARPHLEYCVQLWPSLQYKKSTDDPERVQQRASKVIRAGALSL</sequence>
<name>A0AAN7NE91_MYCAM</name>
<dbReference type="AlphaFoldDB" id="A0AAN7NE91"/>
<accession>A0AAN7NE91</accession>
<gene>
    <name evidence="1" type="ORF">QYF61_006030</name>
</gene>
<organism evidence="1 2">
    <name type="scientific">Mycteria americana</name>
    <name type="common">Wood stork</name>
    <dbReference type="NCBI Taxonomy" id="33587"/>
    <lineage>
        <taxon>Eukaryota</taxon>
        <taxon>Metazoa</taxon>
        <taxon>Chordata</taxon>
        <taxon>Craniata</taxon>
        <taxon>Vertebrata</taxon>
        <taxon>Euteleostomi</taxon>
        <taxon>Archelosauria</taxon>
        <taxon>Archosauria</taxon>
        <taxon>Dinosauria</taxon>
        <taxon>Saurischia</taxon>
        <taxon>Theropoda</taxon>
        <taxon>Coelurosauria</taxon>
        <taxon>Aves</taxon>
        <taxon>Neognathae</taxon>
        <taxon>Neoaves</taxon>
        <taxon>Aequornithes</taxon>
        <taxon>Ciconiiformes</taxon>
        <taxon>Ciconiidae</taxon>
        <taxon>Mycteria</taxon>
    </lineage>
</organism>
<keyword evidence="2" id="KW-1185">Reference proteome</keyword>
<dbReference type="PANTHER" id="PTHR33332">
    <property type="entry name" value="REVERSE TRANSCRIPTASE DOMAIN-CONTAINING PROTEIN"/>
    <property type="match status" value="1"/>
</dbReference>